<dbReference type="InterPro" id="IPR007219">
    <property type="entry name" value="XnlR_reg_dom"/>
</dbReference>
<evidence type="ECO:0000256" key="3">
    <source>
        <dbReference type="ARBA" id="ARBA00022737"/>
    </source>
</evidence>
<dbReference type="GO" id="GO:0000978">
    <property type="term" value="F:RNA polymerase II cis-regulatory region sequence-specific DNA binding"/>
    <property type="evidence" value="ECO:0007669"/>
    <property type="project" value="InterPro"/>
</dbReference>
<dbReference type="GO" id="GO:0005634">
    <property type="term" value="C:nucleus"/>
    <property type="evidence" value="ECO:0007669"/>
    <property type="project" value="UniProtKB-SubCell"/>
</dbReference>
<proteinExistence type="predicted"/>
<evidence type="ECO:0000256" key="6">
    <source>
        <dbReference type="ARBA" id="ARBA00023242"/>
    </source>
</evidence>
<evidence type="ECO:0000256" key="5">
    <source>
        <dbReference type="ARBA" id="ARBA00022833"/>
    </source>
</evidence>
<organism evidence="8 9">
    <name type="scientific">Lasiosphaeria hispida</name>
    <dbReference type="NCBI Taxonomy" id="260671"/>
    <lineage>
        <taxon>Eukaryota</taxon>
        <taxon>Fungi</taxon>
        <taxon>Dikarya</taxon>
        <taxon>Ascomycota</taxon>
        <taxon>Pezizomycotina</taxon>
        <taxon>Sordariomycetes</taxon>
        <taxon>Sordariomycetidae</taxon>
        <taxon>Sordariales</taxon>
        <taxon>Lasiosphaeriaceae</taxon>
        <taxon>Lasiosphaeria</taxon>
    </lineage>
</organism>
<sequence>MNRDLETGFALAEDKSRELLNLIDSDVFKFTRDNEQGPFTEQAQRMFLVGDREDQDHPLSRIMMQNYLLSYWENFSDQVPILHRPTFNPDTAPVILLVAMIAIGAATFNAKYSGSRAATAGMCLPNYLAWGVKWEMFRDRNFRAPASLWALQASILLETYEALYSTGDLHERAVIYHPSTIQLVRWGRSLVGTAGDSKLWTSPPASAPETGDAVDGWWHRWITTEATRRLAFASFVVDSIHSTIFGNSSIMTFHEVRIPLPCDDELWNATSGAEVRRSMARPMTAGAKRITFLEALKRTVAGQLVQTNDFGRTILLAGLLNVSFHGNRGDLQDRGIGNIEGTGVGGRWRPDMAKAIDSWKRNSEHTRLPGLESWQMAYEAGRCVDSNIAFLHQFAHMAIHTDFLECQIFAGAKQFMGKKVDAASRWEIESTMKSWAQSAKGRDAAFHALCLLRSVLVPEASGIKSHGFESRLTYSVKTDTLIYRPWVVYLSALAVWSYAFALEGPSLVPPPYSKQGRAEAVVDYLSRYGELASPVALATMKGLNYNTPILEVLREAFITTSWEFLRESSALVLGNCIKLNASGALSS</sequence>
<dbReference type="GO" id="GO:0000981">
    <property type="term" value="F:DNA-binding transcription factor activity, RNA polymerase II-specific"/>
    <property type="evidence" value="ECO:0007669"/>
    <property type="project" value="InterPro"/>
</dbReference>
<dbReference type="GO" id="GO:0008270">
    <property type="term" value="F:zinc ion binding"/>
    <property type="evidence" value="ECO:0007669"/>
    <property type="project" value="UniProtKB-KW"/>
</dbReference>
<feature type="domain" description="Xylanolytic transcriptional activator regulatory" evidence="7">
    <location>
        <begin position="69"/>
        <end position="360"/>
    </location>
</feature>
<dbReference type="EMBL" id="JAUIQD010000006">
    <property type="protein sequence ID" value="KAK3345987.1"/>
    <property type="molecule type" value="Genomic_DNA"/>
</dbReference>
<comment type="subcellular location">
    <subcellularLocation>
        <location evidence="1">Nucleus</location>
    </subcellularLocation>
</comment>
<dbReference type="GO" id="GO:0000785">
    <property type="term" value="C:chromatin"/>
    <property type="evidence" value="ECO:0007669"/>
    <property type="project" value="TreeGrafter"/>
</dbReference>
<comment type="caution">
    <text evidence="8">The sequence shown here is derived from an EMBL/GenBank/DDBJ whole genome shotgun (WGS) entry which is preliminary data.</text>
</comment>
<dbReference type="CDD" id="cd12148">
    <property type="entry name" value="fungal_TF_MHR"/>
    <property type="match status" value="1"/>
</dbReference>
<dbReference type="Pfam" id="PF04082">
    <property type="entry name" value="Fungal_trans"/>
    <property type="match status" value="1"/>
</dbReference>
<reference evidence="8" key="1">
    <citation type="journal article" date="2023" name="Mol. Phylogenet. Evol.">
        <title>Genome-scale phylogeny and comparative genomics of the fungal order Sordariales.</title>
        <authorList>
            <person name="Hensen N."/>
            <person name="Bonometti L."/>
            <person name="Westerberg I."/>
            <person name="Brannstrom I.O."/>
            <person name="Guillou S."/>
            <person name="Cros-Aarteil S."/>
            <person name="Calhoun S."/>
            <person name="Haridas S."/>
            <person name="Kuo A."/>
            <person name="Mondo S."/>
            <person name="Pangilinan J."/>
            <person name="Riley R."/>
            <person name="LaButti K."/>
            <person name="Andreopoulos B."/>
            <person name="Lipzen A."/>
            <person name="Chen C."/>
            <person name="Yan M."/>
            <person name="Daum C."/>
            <person name="Ng V."/>
            <person name="Clum A."/>
            <person name="Steindorff A."/>
            <person name="Ohm R.A."/>
            <person name="Martin F."/>
            <person name="Silar P."/>
            <person name="Natvig D.O."/>
            <person name="Lalanne C."/>
            <person name="Gautier V."/>
            <person name="Ament-Velasquez S.L."/>
            <person name="Kruys A."/>
            <person name="Hutchinson M.I."/>
            <person name="Powell A.J."/>
            <person name="Barry K."/>
            <person name="Miller A.N."/>
            <person name="Grigoriev I.V."/>
            <person name="Debuchy R."/>
            <person name="Gladieux P."/>
            <person name="Hiltunen Thoren M."/>
            <person name="Johannesson H."/>
        </authorList>
    </citation>
    <scope>NUCLEOTIDE SEQUENCE</scope>
    <source>
        <strain evidence="8">CBS 955.72</strain>
    </source>
</reference>
<evidence type="ECO:0000313" key="8">
    <source>
        <dbReference type="EMBL" id="KAK3345987.1"/>
    </source>
</evidence>
<evidence type="ECO:0000259" key="7">
    <source>
        <dbReference type="Pfam" id="PF04082"/>
    </source>
</evidence>
<dbReference type="PANTHER" id="PTHR40626:SF11">
    <property type="entry name" value="ZINC FINGER PROTEIN YPR022C"/>
    <property type="match status" value="1"/>
</dbReference>
<keyword evidence="6" id="KW-0539">Nucleus</keyword>
<evidence type="ECO:0000256" key="1">
    <source>
        <dbReference type="ARBA" id="ARBA00004123"/>
    </source>
</evidence>
<reference evidence="8" key="2">
    <citation type="submission" date="2023-06" db="EMBL/GenBank/DDBJ databases">
        <authorList>
            <consortium name="Lawrence Berkeley National Laboratory"/>
            <person name="Haridas S."/>
            <person name="Hensen N."/>
            <person name="Bonometti L."/>
            <person name="Westerberg I."/>
            <person name="Brannstrom I.O."/>
            <person name="Guillou S."/>
            <person name="Cros-Aarteil S."/>
            <person name="Calhoun S."/>
            <person name="Kuo A."/>
            <person name="Mondo S."/>
            <person name="Pangilinan J."/>
            <person name="Riley R."/>
            <person name="Labutti K."/>
            <person name="Andreopoulos B."/>
            <person name="Lipzen A."/>
            <person name="Chen C."/>
            <person name="Yanf M."/>
            <person name="Daum C."/>
            <person name="Ng V."/>
            <person name="Clum A."/>
            <person name="Steindorff A."/>
            <person name="Ohm R."/>
            <person name="Martin F."/>
            <person name="Silar P."/>
            <person name="Natvig D."/>
            <person name="Lalanne C."/>
            <person name="Gautier V."/>
            <person name="Ament-Velasquez S.L."/>
            <person name="Kruys A."/>
            <person name="Hutchinson M.I."/>
            <person name="Powell A.J."/>
            <person name="Barry K."/>
            <person name="Miller A.N."/>
            <person name="Grigoriev I.V."/>
            <person name="Debuchy R."/>
            <person name="Gladieux P."/>
            <person name="Thoren M.H."/>
            <person name="Johannesson H."/>
        </authorList>
    </citation>
    <scope>NUCLEOTIDE SEQUENCE</scope>
    <source>
        <strain evidence="8">CBS 955.72</strain>
    </source>
</reference>
<dbReference type="PANTHER" id="PTHR40626">
    <property type="entry name" value="MIP31509P"/>
    <property type="match status" value="1"/>
</dbReference>
<keyword evidence="4" id="KW-0863">Zinc-finger</keyword>
<keyword evidence="9" id="KW-1185">Reference proteome</keyword>
<keyword evidence="2" id="KW-0479">Metal-binding</keyword>
<evidence type="ECO:0000313" key="9">
    <source>
        <dbReference type="Proteomes" id="UP001275084"/>
    </source>
</evidence>
<evidence type="ECO:0000256" key="4">
    <source>
        <dbReference type="ARBA" id="ARBA00022771"/>
    </source>
</evidence>
<name>A0AAJ0HAH8_9PEZI</name>
<protein>
    <submittedName>
        <fullName evidence="8">Fungal-specific transcription factor domain-containing protein</fullName>
    </submittedName>
</protein>
<gene>
    <name evidence="8" type="ORF">B0T25DRAFT_460713</name>
</gene>
<dbReference type="GO" id="GO:0006351">
    <property type="term" value="P:DNA-templated transcription"/>
    <property type="evidence" value="ECO:0007669"/>
    <property type="project" value="InterPro"/>
</dbReference>
<dbReference type="AlphaFoldDB" id="A0AAJ0HAH8"/>
<dbReference type="InterPro" id="IPR051059">
    <property type="entry name" value="VerF-like"/>
</dbReference>
<keyword evidence="3" id="KW-0677">Repeat</keyword>
<dbReference type="Proteomes" id="UP001275084">
    <property type="component" value="Unassembled WGS sequence"/>
</dbReference>
<keyword evidence="5" id="KW-0862">Zinc</keyword>
<evidence type="ECO:0000256" key="2">
    <source>
        <dbReference type="ARBA" id="ARBA00022723"/>
    </source>
</evidence>
<accession>A0AAJ0HAH8</accession>